<dbReference type="STRING" id="436010.A0A166M947"/>
<dbReference type="SUPFAM" id="SSF52047">
    <property type="entry name" value="RNI-like"/>
    <property type="match status" value="1"/>
</dbReference>
<evidence type="ECO:0000313" key="2">
    <source>
        <dbReference type="Proteomes" id="UP000076532"/>
    </source>
</evidence>
<evidence type="ECO:0000313" key="1">
    <source>
        <dbReference type="EMBL" id="KZP23761.1"/>
    </source>
</evidence>
<evidence type="ECO:0008006" key="3">
    <source>
        <dbReference type="Google" id="ProtNLM"/>
    </source>
</evidence>
<keyword evidence="2" id="KW-1185">Reference proteome</keyword>
<gene>
    <name evidence="1" type="ORF">FIBSPDRAFT_1042618</name>
</gene>
<reference evidence="1 2" key="1">
    <citation type="journal article" date="2016" name="Mol. Biol. Evol.">
        <title>Comparative Genomics of Early-Diverging Mushroom-Forming Fungi Provides Insights into the Origins of Lignocellulose Decay Capabilities.</title>
        <authorList>
            <person name="Nagy L.G."/>
            <person name="Riley R."/>
            <person name="Tritt A."/>
            <person name="Adam C."/>
            <person name="Daum C."/>
            <person name="Floudas D."/>
            <person name="Sun H."/>
            <person name="Yadav J.S."/>
            <person name="Pangilinan J."/>
            <person name="Larsson K.H."/>
            <person name="Matsuura K."/>
            <person name="Barry K."/>
            <person name="Labutti K."/>
            <person name="Kuo R."/>
            <person name="Ohm R.A."/>
            <person name="Bhattacharya S.S."/>
            <person name="Shirouzu T."/>
            <person name="Yoshinaga Y."/>
            <person name="Martin F.M."/>
            <person name="Grigoriev I.V."/>
            <person name="Hibbett D.S."/>
        </authorList>
    </citation>
    <scope>NUCLEOTIDE SEQUENCE [LARGE SCALE GENOMIC DNA]</scope>
    <source>
        <strain evidence="1 2">CBS 109695</strain>
    </source>
</reference>
<name>A0A166M947_9AGAM</name>
<protein>
    <recommendedName>
        <fullName evidence="3">F-box domain-containing protein</fullName>
    </recommendedName>
</protein>
<accession>A0A166M947</accession>
<dbReference type="AlphaFoldDB" id="A0A166M947"/>
<organism evidence="1 2">
    <name type="scientific">Athelia psychrophila</name>
    <dbReference type="NCBI Taxonomy" id="1759441"/>
    <lineage>
        <taxon>Eukaryota</taxon>
        <taxon>Fungi</taxon>
        <taxon>Dikarya</taxon>
        <taxon>Basidiomycota</taxon>
        <taxon>Agaricomycotina</taxon>
        <taxon>Agaricomycetes</taxon>
        <taxon>Agaricomycetidae</taxon>
        <taxon>Atheliales</taxon>
        <taxon>Atheliaceae</taxon>
        <taxon>Athelia</taxon>
    </lineage>
</organism>
<dbReference type="OrthoDB" id="3543113at2759"/>
<sequence length="526" mass="58299">MHQCLATPEIFVIITEMLTADAFAEKKPWVDLVNLATTCHLLSDISLDALWRTQTSLIPLLRTMPSDLWGESRGVMRIQRVIRPTDWSRFEVYARRIHHLDHSSIYPLYVPTAYPNAESLQALACAAPRSWYSLCPQVRSLNCLLMTGGAAFWAMPLFMGEQTSTIKFNLDGMDMQGLCTLQSLHRDYPEIQAVSIQGLGVGDPRAADALSYFFSHCVSLQKVEIFQQLPGSVLENLADAPNLRHLRIRVHETESFAIPESPGFSSLQELLLSGKSLEIMPSLVRTLSSPVEWIHVTTDKCVTEAAQLSSLLDSFQTNLSHTHLTQIEIGTHRQSTASDSVCDEGTIIPLLPFTNLTNITIALPIPFCIGNEAIQEMAAAWPRLQSLELGNGGWRNGSKITLGGLLPLFYLPELIWLSIAVDASAIDCDIETISSNPDAANSKLDSLTLQDSRIVDSASIAALFAGFIPNVRRISSWGDAVLRNTGVSAIEANQHRELWRDVEHLVPIFAKVARREKRNTVPYSQT</sequence>
<dbReference type="Proteomes" id="UP000076532">
    <property type="component" value="Unassembled WGS sequence"/>
</dbReference>
<dbReference type="InterPro" id="IPR032675">
    <property type="entry name" value="LRR_dom_sf"/>
</dbReference>
<proteinExistence type="predicted"/>
<dbReference type="EMBL" id="KV417530">
    <property type="protein sequence ID" value="KZP23761.1"/>
    <property type="molecule type" value="Genomic_DNA"/>
</dbReference>
<dbReference type="Gene3D" id="3.80.10.10">
    <property type="entry name" value="Ribonuclease Inhibitor"/>
    <property type="match status" value="1"/>
</dbReference>